<dbReference type="EMBL" id="JAHUTI010060650">
    <property type="protein sequence ID" value="MED6252013.1"/>
    <property type="molecule type" value="Genomic_DNA"/>
</dbReference>
<keyword evidence="2" id="KW-1185">Reference proteome</keyword>
<reference evidence="1 2" key="1">
    <citation type="submission" date="2021-07" db="EMBL/GenBank/DDBJ databases">
        <authorList>
            <person name="Palmer J.M."/>
        </authorList>
    </citation>
    <scope>NUCLEOTIDE SEQUENCE [LARGE SCALE GENOMIC DNA]</scope>
    <source>
        <strain evidence="1 2">AT_MEX2019</strain>
        <tissue evidence="1">Muscle</tissue>
    </source>
</reference>
<evidence type="ECO:0000313" key="1">
    <source>
        <dbReference type="EMBL" id="MED6252013.1"/>
    </source>
</evidence>
<gene>
    <name evidence="1" type="ORF">ATANTOWER_005739</name>
</gene>
<dbReference type="Proteomes" id="UP001345963">
    <property type="component" value="Unassembled WGS sequence"/>
</dbReference>
<name>A0ABU7BR31_9TELE</name>
<protein>
    <submittedName>
        <fullName evidence="1">Uncharacterized protein</fullName>
    </submittedName>
</protein>
<comment type="caution">
    <text evidence="1">The sequence shown here is derived from an EMBL/GenBank/DDBJ whole genome shotgun (WGS) entry which is preliminary data.</text>
</comment>
<organism evidence="1 2">
    <name type="scientific">Ataeniobius toweri</name>
    <dbReference type="NCBI Taxonomy" id="208326"/>
    <lineage>
        <taxon>Eukaryota</taxon>
        <taxon>Metazoa</taxon>
        <taxon>Chordata</taxon>
        <taxon>Craniata</taxon>
        <taxon>Vertebrata</taxon>
        <taxon>Euteleostomi</taxon>
        <taxon>Actinopterygii</taxon>
        <taxon>Neopterygii</taxon>
        <taxon>Teleostei</taxon>
        <taxon>Neoteleostei</taxon>
        <taxon>Acanthomorphata</taxon>
        <taxon>Ovalentaria</taxon>
        <taxon>Atherinomorphae</taxon>
        <taxon>Cyprinodontiformes</taxon>
        <taxon>Goodeidae</taxon>
        <taxon>Ataeniobius</taxon>
    </lineage>
</organism>
<sequence length="70" mass="7674">MDGNWRSCRDLQLRCENLSTRQRWGRSFISGVALGQQGGAQFVAVAGRSMPLPARRQRAGGSLGKHNCSK</sequence>
<accession>A0ABU7BR31</accession>
<evidence type="ECO:0000313" key="2">
    <source>
        <dbReference type="Proteomes" id="UP001345963"/>
    </source>
</evidence>
<proteinExistence type="predicted"/>